<evidence type="ECO:0000313" key="1">
    <source>
        <dbReference type="EMBL" id="KAI8006918.1"/>
    </source>
</evidence>
<evidence type="ECO:0000313" key="2">
    <source>
        <dbReference type="Proteomes" id="UP001060215"/>
    </source>
</evidence>
<name>A0ACC0H0E6_9ERIC</name>
<protein>
    <submittedName>
        <fullName evidence="1">Uncharacterized protein</fullName>
    </submittedName>
</protein>
<reference evidence="1 2" key="1">
    <citation type="journal article" date="2022" name="Plant J.">
        <title>Chromosome-level genome of Camellia lanceoleosa provides a valuable resource for understanding genome evolution and self-incompatibility.</title>
        <authorList>
            <person name="Gong W."/>
            <person name="Xiao S."/>
            <person name="Wang L."/>
            <person name="Liao Z."/>
            <person name="Chang Y."/>
            <person name="Mo W."/>
            <person name="Hu G."/>
            <person name="Li W."/>
            <person name="Zhao G."/>
            <person name="Zhu H."/>
            <person name="Hu X."/>
            <person name="Ji K."/>
            <person name="Xiang X."/>
            <person name="Song Q."/>
            <person name="Yuan D."/>
            <person name="Jin S."/>
            <person name="Zhang L."/>
        </authorList>
    </citation>
    <scope>NUCLEOTIDE SEQUENCE [LARGE SCALE GENOMIC DNA]</scope>
    <source>
        <strain evidence="1">SQ_2022a</strain>
    </source>
</reference>
<sequence length="212" mass="22271">MYIDANVMEMLEAYKGLDYVVVYVEKGVDPIMVLSSNVDDIGNDSDDITGVAEGEDQRCTTGQLSQPASTLTLAPTPTPTLTPTPTPTPSTNIPSNEMSSNIQTRKGGQVASQPPMSTASIGLKRRNTRSFTQPTKLPTHGGKASSGLGKGPEITVGGRGRGRGPINAFASAVNVGRIGVNANVREHAVSVTSILETIKARRLHKELATGSK</sequence>
<gene>
    <name evidence="1" type="ORF">LOK49_LG07G00602</name>
</gene>
<dbReference type="Proteomes" id="UP001060215">
    <property type="component" value="Chromosome 7"/>
</dbReference>
<proteinExistence type="predicted"/>
<comment type="caution">
    <text evidence="1">The sequence shown here is derived from an EMBL/GenBank/DDBJ whole genome shotgun (WGS) entry which is preliminary data.</text>
</comment>
<organism evidence="1 2">
    <name type="scientific">Camellia lanceoleosa</name>
    <dbReference type="NCBI Taxonomy" id="1840588"/>
    <lineage>
        <taxon>Eukaryota</taxon>
        <taxon>Viridiplantae</taxon>
        <taxon>Streptophyta</taxon>
        <taxon>Embryophyta</taxon>
        <taxon>Tracheophyta</taxon>
        <taxon>Spermatophyta</taxon>
        <taxon>Magnoliopsida</taxon>
        <taxon>eudicotyledons</taxon>
        <taxon>Gunneridae</taxon>
        <taxon>Pentapetalae</taxon>
        <taxon>asterids</taxon>
        <taxon>Ericales</taxon>
        <taxon>Theaceae</taxon>
        <taxon>Camellia</taxon>
    </lineage>
</organism>
<dbReference type="EMBL" id="CM045764">
    <property type="protein sequence ID" value="KAI8006918.1"/>
    <property type="molecule type" value="Genomic_DNA"/>
</dbReference>
<accession>A0ACC0H0E6</accession>
<keyword evidence="2" id="KW-1185">Reference proteome</keyword>